<evidence type="ECO:0000256" key="4">
    <source>
        <dbReference type="ARBA" id="ARBA00022679"/>
    </source>
</evidence>
<dbReference type="InterPro" id="IPR052162">
    <property type="entry name" value="Sensor_kinase/Photoreceptor"/>
</dbReference>
<evidence type="ECO:0000256" key="3">
    <source>
        <dbReference type="ARBA" id="ARBA00022553"/>
    </source>
</evidence>
<dbReference type="InterPro" id="IPR001610">
    <property type="entry name" value="PAC"/>
</dbReference>
<dbReference type="GO" id="GO:0004673">
    <property type="term" value="F:protein histidine kinase activity"/>
    <property type="evidence" value="ECO:0007669"/>
    <property type="project" value="UniProtKB-EC"/>
</dbReference>
<name>A0A6B8LVD6_9HYPH</name>
<dbReference type="PANTHER" id="PTHR43304:SF1">
    <property type="entry name" value="PAC DOMAIN-CONTAINING PROTEIN"/>
    <property type="match status" value="1"/>
</dbReference>
<evidence type="ECO:0000313" key="9">
    <source>
        <dbReference type="Proteomes" id="UP000422569"/>
    </source>
</evidence>
<comment type="catalytic activity">
    <reaction evidence="1">
        <text>ATP + protein L-histidine = ADP + protein N-phospho-L-histidine.</text>
        <dbReference type="EC" id="2.7.13.3"/>
    </reaction>
</comment>
<dbReference type="EC" id="2.7.13.3" evidence="2"/>
<dbReference type="KEGG" id="mpar:F7D14_01820"/>
<protein>
    <recommendedName>
        <fullName evidence="2">histidine kinase</fullName>
        <ecNumber evidence="2">2.7.13.3</ecNumber>
    </recommendedName>
</protein>
<dbReference type="Gene3D" id="2.10.70.100">
    <property type="match status" value="1"/>
</dbReference>
<dbReference type="Gene3D" id="3.30.450.20">
    <property type="entry name" value="PAS domain"/>
    <property type="match status" value="1"/>
</dbReference>
<evidence type="ECO:0000259" key="7">
    <source>
        <dbReference type="PROSITE" id="PS50113"/>
    </source>
</evidence>
<proteinExistence type="predicted"/>
<dbReference type="PANTHER" id="PTHR43304">
    <property type="entry name" value="PHYTOCHROME-LIKE PROTEIN CPH1"/>
    <property type="match status" value="1"/>
</dbReference>
<keyword evidence="3" id="KW-0597">Phosphoprotein</keyword>
<dbReference type="InterPro" id="IPR000700">
    <property type="entry name" value="PAS-assoc_C"/>
</dbReference>
<evidence type="ECO:0000313" key="8">
    <source>
        <dbReference type="EMBL" id="QGM96347.1"/>
    </source>
</evidence>
<keyword evidence="9" id="KW-1185">Reference proteome</keyword>
<dbReference type="Pfam" id="PF08447">
    <property type="entry name" value="PAS_3"/>
    <property type="match status" value="1"/>
</dbReference>
<dbReference type="PROSITE" id="PS50113">
    <property type="entry name" value="PAC"/>
    <property type="match status" value="1"/>
</dbReference>
<organism evidence="8 9">
    <name type="scientific">Methylocystis parvus</name>
    <dbReference type="NCBI Taxonomy" id="134"/>
    <lineage>
        <taxon>Bacteria</taxon>
        <taxon>Pseudomonadati</taxon>
        <taxon>Pseudomonadota</taxon>
        <taxon>Alphaproteobacteria</taxon>
        <taxon>Hyphomicrobiales</taxon>
        <taxon>Methylocystaceae</taxon>
        <taxon>Methylocystis</taxon>
    </lineage>
</organism>
<dbReference type="InterPro" id="IPR035965">
    <property type="entry name" value="PAS-like_dom_sf"/>
</dbReference>
<dbReference type="SMART" id="SM00086">
    <property type="entry name" value="PAC"/>
    <property type="match status" value="1"/>
</dbReference>
<dbReference type="InterPro" id="IPR013655">
    <property type="entry name" value="PAS_fold_3"/>
</dbReference>
<sequence>MFWLSPTDVLSPNARASDSRSAEMARPRCKRRAAALAKLAAFKEAFPGEPIPASLMTYEDDFGVRRYTVSGHDTRKSSERASQRYAAFTTRAHRNEIHLQLALSAANMICFDWDIVEDRVARLDPQTMDLTAGETFNNNFRAVLAAVHDEDRERFRADVGDALADPDGRFETEVRIRNCDGSTAWYIECGKVERDSQGRPARLIGVAIDVTVQKLAEQALKQARDPKD</sequence>
<dbReference type="SUPFAM" id="SSF55785">
    <property type="entry name" value="PYP-like sensor domain (PAS domain)"/>
    <property type="match status" value="1"/>
</dbReference>
<reference evidence="8 9" key="1">
    <citation type="submission" date="2019-09" db="EMBL/GenBank/DDBJ databases">
        <title>Isolation and complete genome sequencing of Methylocystis species.</title>
        <authorList>
            <person name="Rumah B.L."/>
            <person name="Stead C.E."/>
            <person name="Stevens B.C."/>
            <person name="Minton N.P."/>
            <person name="Grosse-Honebrink A."/>
            <person name="Zhang Y."/>
        </authorList>
    </citation>
    <scope>NUCLEOTIDE SEQUENCE [LARGE SCALE GENOMIC DNA]</scope>
    <source>
        <strain evidence="8 9">BRCS2</strain>
    </source>
</reference>
<evidence type="ECO:0000256" key="2">
    <source>
        <dbReference type="ARBA" id="ARBA00012438"/>
    </source>
</evidence>
<dbReference type="Proteomes" id="UP000422569">
    <property type="component" value="Chromosome"/>
</dbReference>
<dbReference type="NCBIfam" id="TIGR00229">
    <property type="entry name" value="sensory_box"/>
    <property type="match status" value="1"/>
</dbReference>
<evidence type="ECO:0000256" key="6">
    <source>
        <dbReference type="SAM" id="MobiDB-lite"/>
    </source>
</evidence>
<evidence type="ECO:0000256" key="1">
    <source>
        <dbReference type="ARBA" id="ARBA00000085"/>
    </source>
</evidence>
<dbReference type="CDD" id="cd00130">
    <property type="entry name" value="PAS"/>
    <property type="match status" value="1"/>
</dbReference>
<dbReference type="EMBL" id="CP044331">
    <property type="protein sequence ID" value="QGM96347.1"/>
    <property type="molecule type" value="Genomic_DNA"/>
</dbReference>
<feature type="domain" description="PAC" evidence="7">
    <location>
        <begin position="170"/>
        <end position="222"/>
    </location>
</feature>
<dbReference type="InterPro" id="IPR000014">
    <property type="entry name" value="PAS"/>
</dbReference>
<accession>A0A6B8LVD6</accession>
<dbReference type="AlphaFoldDB" id="A0A6B8LVD6"/>
<feature type="region of interest" description="Disordered" evidence="6">
    <location>
        <begin position="1"/>
        <end position="24"/>
    </location>
</feature>
<keyword evidence="4" id="KW-0808">Transferase</keyword>
<gene>
    <name evidence="8" type="ORF">F7D14_01820</name>
</gene>
<evidence type="ECO:0000256" key="5">
    <source>
        <dbReference type="ARBA" id="ARBA00022777"/>
    </source>
</evidence>
<keyword evidence="5" id="KW-0418">Kinase</keyword>